<sequence length="785" mass="84064">MLTSITFLLHFLLISIAFGKNICFTNIKLIDSYTKTQNCTDPAHFFLIETQLSISKSSYKDDVYFNVPSQFDSFPTLPLNISNNGQIVASIYEKENNVVGINFPNSFSQDTTINFNILTKLSNSTINSIKLGENITFSFTTSTKNIFNSKIYFLGKTSDSLTTNGGYSSNNNTAWFIADIPISLLRKAITFKSVKTGANEYSFNISATKLEAVTSVDSQGNPLKSVPFTAYTDKSTTNQIEILIDTMISGSAKFVRVYYFTTKLSKTPISYSAKLIQSNSLKKRDLTDSITGTIYGGNIGTETNNSVIVSSVSTTSVSMSTGYISTPLYSNNTYTSTPSYIASTSYTTSPTFDSDVNDIFMRLSSGLITTTSNNSSSIITSVPSSFSSSSSLSSSSFPSSNTTFFSNTTSLPSLVTSNNVVMTYKVYTTTNSAVVTEIGSYVAISTIEPTATSVSIISKANLSATSLTSIVNTFTSNSINIASTVTDISSVVSTTSTTKDSEIMTAKSYETTIATTGATIDSTNKQTTSVLSNSTFNASSNDLYTIIVNGVVISKTLSGDYSVETDLIPISTLSNGNVINVYQTEVSGSLVTKTMTAIKSVYTEFAAITRIYNLTTTISCSTEASFTVITKIQNGLESVATDFAAIATIRNKTIALSSTSTQVGKVVSTTTLLPINSVYSSLVQVAALSTENEHQSPTIINTALDVLTRSTSILKTTATIKPASSSSDANQSISISMAVPLIQSEIAQYSNFTHTTMSVVPYEAGSNKLVSSISCFFITLLALLF</sequence>
<proteinExistence type="predicted"/>
<comment type="caution">
    <text evidence="2">The sequence shown here is derived from an EMBL/GenBank/DDBJ whole genome shotgun (WGS) entry which is preliminary data.</text>
</comment>
<keyword evidence="3" id="KW-1185">Reference proteome</keyword>
<dbReference type="EMBL" id="JAWIZZ010000073">
    <property type="protein sequence ID" value="KAK5773576.1"/>
    <property type="molecule type" value="Genomic_DNA"/>
</dbReference>
<dbReference type="AlphaFoldDB" id="A0AAN8A6B3"/>
<organism evidence="2 3">
    <name type="scientific">Arxiozyma heterogenica</name>
    <dbReference type="NCBI Taxonomy" id="278026"/>
    <lineage>
        <taxon>Eukaryota</taxon>
        <taxon>Fungi</taxon>
        <taxon>Dikarya</taxon>
        <taxon>Ascomycota</taxon>
        <taxon>Saccharomycotina</taxon>
        <taxon>Saccharomycetes</taxon>
        <taxon>Saccharomycetales</taxon>
        <taxon>Saccharomycetaceae</taxon>
        <taxon>Arxiozyma</taxon>
    </lineage>
</organism>
<gene>
    <name evidence="2" type="ORF">RI543_005093</name>
</gene>
<evidence type="ECO:0000313" key="3">
    <source>
        <dbReference type="Proteomes" id="UP001306508"/>
    </source>
</evidence>
<feature type="chain" id="PRO_5042973875" evidence="1">
    <location>
        <begin position="20"/>
        <end position="785"/>
    </location>
</feature>
<evidence type="ECO:0000256" key="1">
    <source>
        <dbReference type="SAM" id="SignalP"/>
    </source>
</evidence>
<accession>A0AAN8A6B3</accession>
<dbReference type="Proteomes" id="UP001306508">
    <property type="component" value="Unassembled WGS sequence"/>
</dbReference>
<evidence type="ECO:0000313" key="2">
    <source>
        <dbReference type="EMBL" id="KAK5773576.1"/>
    </source>
</evidence>
<protein>
    <submittedName>
        <fullName evidence="2">Uncharacterized protein</fullName>
    </submittedName>
</protein>
<reference evidence="3" key="1">
    <citation type="submission" date="2023-07" db="EMBL/GenBank/DDBJ databases">
        <title>A draft genome of Kazachstania heterogenica Y-27499.</title>
        <authorList>
            <person name="Donic C."/>
            <person name="Kralova J.S."/>
            <person name="Fidel L."/>
            <person name="Ben-Dor S."/>
            <person name="Jung S."/>
        </authorList>
    </citation>
    <scope>NUCLEOTIDE SEQUENCE [LARGE SCALE GENOMIC DNA]</scope>
    <source>
        <strain evidence="3">Y27499</strain>
    </source>
</reference>
<feature type="signal peptide" evidence="1">
    <location>
        <begin position="1"/>
        <end position="19"/>
    </location>
</feature>
<name>A0AAN8A6B3_9SACH</name>
<keyword evidence="1" id="KW-0732">Signal</keyword>